<organism evidence="1 2">
    <name type="scientific">Kocuria dechangensis</name>
    <dbReference type="NCBI Taxonomy" id="1176249"/>
    <lineage>
        <taxon>Bacteria</taxon>
        <taxon>Bacillati</taxon>
        <taxon>Actinomycetota</taxon>
        <taxon>Actinomycetes</taxon>
        <taxon>Micrococcales</taxon>
        <taxon>Micrococcaceae</taxon>
        <taxon>Kocuria</taxon>
    </lineage>
</organism>
<reference evidence="1" key="1">
    <citation type="journal article" date="2014" name="Int. J. Syst. Evol. Microbiol.">
        <title>Complete genome sequence of Corynebacterium casei LMG S-19264T (=DSM 44701T), isolated from a smear-ripened cheese.</title>
        <authorList>
            <consortium name="US DOE Joint Genome Institute (JGI-PGF)"/>
            <person name="Walter F."/>
            <person name="Albersmeier A."/>
            <person name="Kalinowski J."/>
            <person name="Ruckert C."/>
        </authorList>
    </citation>
    <scope>NUCLEOTIDE SEQUENCE</scope>
    <source>
        <strain evidence="1">CGMCC 1.12187</strain>
    </source>
</reference>
<proteinExistence type="predicted"/>
<evidence type="ECO:0000313" key="2">
    <source>
        <dbReference type="Proteomes" id="UP000638848"/>
    </source>
</evidence>
<reference evidence="1" key="2">
    <citation type="submission" date="2020-09" db="EMBL/GenBank/DDBJ databases">
        <authorList>
            <person name="Sun Q."/>
            <person name="Zhou Y."/>
        </authorList>
    </citation>
    <scope>NUCLEOTIDE SEQUENCE</scope>
    <source>
        <strain evidence="1">CGMCC 1.12187</strain>
    </source>
</reference>
<evidence type="ECO:0000313" key="1">
    <source>
        <dbReference type="EMBL" id="GGG59880.1"/>
    </source>
</evidence>
<dbReference type="Proteomes" id="UP000638848">
    <property type="component" value="Unassembled WGS sequence"/>
</dbReference>
<comment type="caution">
    <text evidence="1">The sequence shown here is derived from an EMBL/GenBank/DDBJ whole genome shotgun (WGS) entry which is preliminary data.</text>
</comment>
<accession>A0A917GX03</accession>
<protein>
    <submittedName>
        <fullName evidence="1">Uncharacterized protein</fullName>
    </submittedName>
</protein>
<dbReference type="AlphaFoldDB" id="A0A917GX03"/>
<sequence length="141" mass="15405">MTLSAPGALAVELRPHSPTQWIATYYPMVDTPAGRWADVTWALHQCVMPTTTEKPLEPARWLDLRSPDPGHLCYASHQGWAPQLAAGYTAALAIYDAEATVEPLSQEEAQRMRTGTVVVPAGQLSEWVLDDLQDETSATCS</sequence>
<dbReference type="EMBL" id="BMEQ01000012">
    <property type="protein sequence ID" value="GGG59880.1"/>
    <property type="molecule type" value="Genomic_DNA"/>
</dbReference>
<keyword evidence="2" id="KW-1185">Reference proteome</keyword>
<name>A0A917GX03_9MICC</name>
<gene>
    <name evidence="1" type="ORF">GCM10011374_23400</name>
</gene>